<evidence type="ECO:0000313" key="1">
    <source>
        <dbReference type="EMBL" id="EED15940.1"/>
    </source>
</evidence>
<dbReference type="PANTHER" id="PTHR39596">
    <property type="match status" value="1"/>
</dbReference>
<dbReference type="AlphaFoldDB" id="B8MG73"/>
<name>B8MG73_TALSN</name>
<dbReference type="GeneID" id="8109830"/>
<dbReference type="Proteomes" id="UP000001745">
    <property type="component" value="Unassembled WGS sequence"/>
</dbReference>
<dbReference type="eggNOG" id="ENOG502RM0S">
    <property type="taxonomic scope" value="Eukaryota"/>
</dbReference>
<dbReference type="RefSeq" id="XP_002483174.1">
    <property type="nucleotide sequence ID" value="XM_002483129.1"/>
</dbReference>
<proteinExistence type="predicted"/>
<reference evidence="2" key="1">
    <citation type="journal article" date="2015" name="Genome Announc.">
        <title>Genome sequence of the AIDS-associated pathogen Penicillium marneffei (ATCC18224) and its near taxonomic relative Talaromyces stipitatus (ATCC10500).</title>
        <authorList>
            <person name="Nierman W.C."/>
            <person name="Fedorova-Abrams N.D."/>
            <person name="Andrianopoulos A."/>
        </authorList>
    </citation>
    <scope>NUCLEOTIDE SEQUENCE [LARGE SCALE GENOMIC DNA]</scope>
    <source>
        <strain evidence="2">ATCC 10500 / CBS 375.48 / QM 6759 / NRRL 1006</strain>
    </source>
</reference>
<dbReference type="HOGENOM" id="CLU_411083_0_0_1"/>
<sequence length="645" mass="71925">MSNLEMRLARFILGNNAPPCDHAPVACVPDPDNIAECLVAQLQRRWHSEPRPFHQTEHPLVFAIWQAGYDRHKAQWLASEPGYGMTSAPELVRALKKVMADERLNNLPTKDRNDAGSVGAIRVCDQCKPGTNTWSYCAPYNVRQNVCRRVPIKLDLSMKSDIQEGGKVLCLGRNGATKYCCANEFMAISHVWSHGWQGSSEDGLCSRVLDMLLEIASTKFDVNWIWLDVAMISKDETTRAMSVNSMDTVYSTAKATLVVDRVLLNFHPVENDDKQTALAITASDWMTRLWTMQEAMLSQNLLILTNRSLPPIDPRQLLNRIILAKHDLDRWKQYRAIKILSSMTHDPKPSLHKIVNFSYERTTTKPVDMVRALYPLFGLKWPSSETTLIEGQILLLKHLGQEAAILTSLSSPIGLPSPWGWAPLVIPGASGGGLGGYGRYVSEQDGLMGAWSWLEIVPTSMTPQDAVRGRVSSGNGWMEGFKQSFRDSRRYRSSNQNQQPAALPNSVSGILHYTLGIGADIFKSGIITTFSEWGSGPGAPYAELSALVALANGGKEEEYITLLTYVERDPWPWPNRRLFFIASADLSLQIRDSALQIHETAQYLDLVVVESEENGWFVMRRVGKAVTAGVKLRGEHKEGIQGVLH</sequence>
<organism evidence="1 2">
    <name type="scientific">Talaromyces stipitatus (strain ATCC 10500 / CBS 375.48 / QM 6759 / NRRL 1006)</name>
    <name type="common">Penicillium stipitatum</name>
    <dbReference type="NCBI Taxonomy" id="441959"/>
    <lineage>
        <taxon>Eukaryota</taxon>
        <taxon>Fungi</taxon>
        <taxon>Dikarya</taxon>
        <taxon>Ascomycota</taxon>
        <taxon>Pezizomycotina</taxon>
        <taxon>Eurotiomycetes</taxon>
        <taxon>Eurotiomycetidae</taxon>
        <taxon>Eurotiales</taxon>
        <taxon>Trichocomaceae</taxon>
        <taxon>Talaromyces</taxon>
        <taxon>Talaromyces sect. Talaromyces</taxon>
    </lineage>
</organism>
<dbReference type="OrthoDB" id="4523220at2759"/>
<dbReference type="PANTHER" id="PTHR39596:SF4">
    <property type="entry name" value="HET DOMAIN PROTEIN (AFU_ORTHOLOGUE AFUA_3G03140)-RELATED"/>
    <property type="match status" value="1"/>
</dbReference>
<evidence type="ECO:0000313" key="2">
    <source>
        <dbReference type="Proteomes" id="UP000001745"/>
    </source>
</evidence>
<dbReference type="InParanoid" id="B8MG73"/>
<dbReference type="PhylomeDB" id="B8MG73"/>
<gene>
    <name evidence="1" type="ORF">TSTA_010570</name>
</gene>
<dbReference type="VEuPathDB" id="FungiDB:TSTA_010570"/>
<accession>B8MG73</accession>
<protein>
    <submittedName>
        <fullName evidence="1">Uncharacterized protein</fullName>
    </submittedName>
</protein>
<dbReference type="EMBL" id="EQ962656">
    <property type="protein sequence ID" value="EED15940.1"/>
    <property type="molecule type" value="Genomic_DNA"/>
</dbReference>
<keyword evidence="2" id="KW-1185">Reference proteome</keyword>